<evidence type="ECO:0000256" key="1">
    <source>
        <dbReference type="ARBA" id="ARBA00023157"/>
    </source>
</evidence>
<evidence type="ECO:0000256" key="2">
    <source>
        <dbReference type="SAM" id="MobiDB-lite"/>
    </source>
</evidence>
<feature type="region of interest" description="Disordered" evidence="2">
    <location>
        <begin position="26"/>
        <end position="52"/>
    </location>
</feature>
<dbReference type="GO" id="GO:0016209">
    <property type="term" value="F:antioxidant activity"/>
    <property type="evidence" value="ECO:0007669"/>
    <property type="project" value="InterPro"/>
</dbReference>
<dbReference type="SUPFAM" id="SSF52833">
    <property type="entry name" value="Thioredoxin-like"/>
    <property type="match status" value="1"/>
</dbReference>
<dbReference type="PANTHER" id="PTHR42852">
    <property type="entry name" value="THIOL:DISULFIDE INTERCHANGE PROTEIN DSBE"/>
    <property type="match status" value="1"/>
</dbReference>
<dbReference type="OrthoDB" id="25753at2"/>
<name>A0A1U9K7G1_9BACL</name>
<proteinExistence type="predicted"/>
<dbReference type="RefSeq" id="WP_077719807.1">
    <property type="nucleotide sequence ID" value="NZ_CP019699.1"/>
</dbReference>
<protein>
    <recommendedName>
        <fullName evidence="3">Thioredoxin domain-containing protein</fullName>
    </recommendedName>
</protein>
<dbReference type="STRING" id="1471761.B0W44_09345"/>
<keyword evidence="1" id="KW-1015">Disulfide bond</keyword>
<keyword evidence="5" id="KW-1185">Reference proteome</keyword>
<dbReference type="PANTHER" id="PTHR42852:SF17">
    <property type="entry name" value="THIOREDOXIN-LIKE PROTEIN HI_1115"/>
    <property type="match status" value="1"/>
</dbReference>
<dbReference type="CDD" id="cd02966">
    <property type="entry name" value="TlpA_like_family"/>
    <property type="match status" value="1"/>
</dbReference>
<feature type="domain" description="Thioredoxin" evidence="3">
    <location>
        <begin position="50"/>
        <end position="189"/>
    </location>
</feature>
<accession>A0A1U9K7G1</accession>
<dbReference type="Proteomes" id="UP000188603">
    <property type="component" value="Chromosome"/>
</dbReference>
<gene>
    <name evidence="4" type="ORF">B0W44_09345</name>
</gene>
<dbReference type="AlphaFoldDB" id="A0A1U9K7G1"/>
<organism evidence="4 5">
    <name type="scientific">Novibacillus thermophilus</name>
    <dbReference type="NCBI Taxonomy" id="1471761"/>
    <lineage>
        <taxon>Bacteria</taxon>
        <taxon>Bacillati</taxon>
        <taxon>Bacillota</taxon>
        <taxon>Bacilli</taxon>
        <taxon>Bacillales</taxon>
        <taxon>Thermoactinomycetaceae</taxon>
        <taxon>Novibacillus</taxon>
    </lineage>
</organism>
<dbReference type="InterPro" id="IPR013766">
    <property type="entry name" value="Thioredoxin_domain"/>
</dbReference>
<dbReference type="GO" id="GO:0016491">
    <property type="term" value="F:oxidoreductase activity"/>
    <property type="evidence" value="ECO:0007669"/>
    <property type="project" value="InterPro"/>
</dbReference>
<evidence type="ECO:0000313" key="4">
    <source>
        <dbReference type="EMBL" id="AQS55946.1"/>
    </source>
</evidence>
<dbReference type="PROSITE" id="PS00194">
    <property type="entry name" value="THIOREDOXIN_1"/>
    <property type="match status" value="1"/>
</dbReference>
<dbReference type="InterPro" id="IPR017937">
    <property type="entry name" value="Thioredoxin_CS"/>
</dbReference>
<dbReference type="InterPro" id="IPR036249">
    <property type="entry name" value="Thioredoxin-like_sf"/>
</dbReference>
<feature type="compositionally biased region" description="Basic and acidic residues" evidence="2">
    <location>
        <begin position="26"/>
        <end position="37"/>
    </location>
</feature>
<dbReference type="InterPro" id="IPR000866">
    <property type="entry name" value="AhpC/TSA"/>
</dbReference>
<dbReference type="PROSITE" id="PS51352">
    <property type="entry name" value="THIOREDOXIN_2"/>
    <property type="match status" value="1"/>
</dbReference>
<dbReference type="EMBL" id="CP019699">
    <property type="protein sequence ID" value="AQS55946.1"/>
    <property type="molecule type" value="Genomic_DNA"/>
</dbReference>
<dbReference type="KEGG" id="ntr:B0W44_09345"/>
<dbReference type="Pfam" id="PF00578">
    <property type="entry name" value="AhpC-TSA"/>
    <property type="match status" value="1"/>
</dbReference>
<reference evidence="4 5" key="1">
    <citation type="journal article" date="2015" name="Int. J. Syst. Evol. Microbiol.">
        <title>Novibacillus thermophilus gen. nov., sp. nov., a Gram-staining-negative and moderately thermophilic member of the family Thermoactinomycetaceae.</title>
        <authorList>
            <person name="Yang G."/>
            <person name="Chen J."/>
            <person name="Zhou S."/>
        </authorList>
    </citation>
    <scope>NUCLEOTIDE SEQUENCE [LARGE SCALE GENOMIC DNA]</scope>
    <source>
        <strain evidence="4 5">SG-1</strain>
    </source>
</reference>
<dbReference type="InterPro" id="IPR050553">
    <property type="entry name" value="Thioredoxin_ResA/DsbE_sf"/>
</dbReference>
<sequence length="189" mass="21446">MRWRNVLFGLAILLLVVGAVVVNQSKEEETAGEKRQEAVGPIQPDRDVKPQEGFAAPDFELETLSGETVRLYENNGKPSLINFWASWCPPCKVEMPHLQEAYEQYGEQVNFHMVDLAFNDDFDNMSQYIEENGYTFPIPLDETGDVATTYQAVAIPTTFVVDEKGIITHRIQGAMTEQQIRDIMEELTE</sequence>
<evidence type="ECO:0000313" key="5">
    <source>
        <dbReference type="Proteomes" id="UP000188603"/>
    </source>
</evidence>
<dbReference type="Gene3D" id="3.40.30.10">
    <property type="entry name" value="Glutaredoxin"/>
    <property type="match status" value="1"/>
</dbReference>
<evidence type="ECO:0000259" key="3">
    <source>
        <dbReference type="PROSITE" id="PS51352"/>
    </source>
</evidence>